<proteinExistence type="predicted"/>
<reference evidence="5" key="1">
    <citation type="journal article" date="2014" name="Int. J. Syst. Evol. Microbiol.">
        <title>Complete genome sequence of Corynebacterium casei LMG S-19264T (=DSM 44701T), isolated from a smear-ripened cheese.</title>
        <authorList>
            <consortium name="US DOE Joint Genome Institute (JGI-PGF)"/>
            <person name="Walter F."/>
            <person name="Albersmeier A."/>
            <person name="Kalinowski J."/>
            <person name="Ruckert C."/>
        </authorList>
    </citation>
    <scope>NUCLEOTIDE SEQUENCE</scope>
    <source>
        <strain evidence="5">JCM 4714</strain>
    </source>
</reference>
<dbReference type="GO" id="GO:0003677">
    <property type="term" value="F:DNA binding"/>
    <property type="evidence" value="ECO:0007669"/>
    <property type="project" value="UniProtKB-KW"/>
</dbReference>
<evidence type="ECO:0000256" key="4">
    <source>
        <dbReference type="SAM" id="MobiDB-lite"/>
    </source>
</evidence>
<evidence type="ECO:0000256" key="2">
    <source>
        <dbReference type="ARBA" id="ARBA00023125"/>
    </source>
</evidence>
<accession>A0A919D6T7</accession>
<gene>
    <name evidence="5" type="ORF">GCM10010339_88910</name>
</gene>
<comment type="caution">
    <text evidence="5">The sequence shown here is derived from an EMBL/GenBank/DDBJ whole genome shotgun (WGS) entry which is preliminary data.</text>
</comment>
<evidence type="ECO:0000256" key="1">
    <source>
        <dbReference type="ARBA" id="ARBA00023015"/>
    </source>
</evidence>
<organism evidence="5 6">
    <name type="scientific">Streptomyces alanosinicus</name>
    <dbReference type="NCBI Taxonomy" id="68171"/>
    <lineage>
        <taxon>Bacteria</taxon>
        <taxon>Bacillati</taxon>
        <taxon>Actinomycetota</taxon>
        <taxon>Actinomycetes</taxon>
        <taxon>Kitasatosporales</taxon>
        <taxon>Streptomycetaceae</taxon>
        <taxon>Streptomyces</taxon>
    </lineage>
</organism>
<protein>
    <submittedName>
        <fullName evidence="5">Uncharacterized protein</fullName>
    </submittedName>
</protein>
<name>A0A919D6T7_9ACTN</name>
<keyword evidence="1" id="KW-0805">Transcription regulation</keyword>
<keyword evidence="6" id="KW-1185">Reference proteome</keyword>
<evidence type="ECO:0000313" key="5">
    <source>
        <dbReference type="EMBL" id="GHE15163.1"/>
    </source>
</evidence>
<dbReference type="Proteomes" id="UP000655443">
    <property type="component" value="Unassembled WGS sequence"/>
</dbReference>
<keyword evidence="2" id="KW-0238">DNA-binding</keyword>
<reference evidence="5" key="2">
    <citation type="submission" date="2020-09" db="EMBL/GenBank/DDBJ databases">
        <authorList>
            <person name="Sun Q."/>
            <person name="Ohkuma M."/>
        </authorList>
    </citation>
    <scope>NUCLEOTIDE SEQUENCE</scope>
    <source>
        <strain evidence="5">JCM 4714</strain>
    </source>
</reference>
<evidence type="ECO:0000256" key="3">
    <source>
        <dbReference type="ARBA" id="ARBA00023163"/>
    </source>
</evidence>
<dbReference type="InterPro" id="IPR008920">
    <property type="entry name" value="TF_FadR/GntR_C"/>
</dbReference>
<dbReference type="AlphaFoldDB" id="A0A919D6T7"/>
<sequence>MGLAAFSVGPTVLDEPDFGTKPLSHKDGGWCGPRNTFLVTAVRDARRLQRQSSAIGIHGTLGEGTKPAVEEHTAIYRAVRDGRPGEAAQATPARLGRTPEEYRRESRRCGFARFSASRD</sequence>
<keyword evidence="3" id="KW-0804">Transcription</keyword>
<dbReference type="SUPFAM" id="SSF48008">
    <property type="entry name" value="GntR ligand-binding domain-like"/>
    <property type="match status" value="1"/>
</dbReference>
<feature type="region of interest" description="Disordered" evidence="4">
    <location>
        <begin position="81"/>
        <end position="102"/>
    </location>
</feature>
<evidence type="ECO:0000313" key="6">
    <source>
        <dbReference type="Proteomes" id="UP000655443"/>
    </source>
</evidence>
<feature type="region of interest" description="Disordered" evidence="4">
    <location>
        <begin position="1"/>
        <end position="26"/>
    </location>
</feature>
<dbReference type="EMBL" id="BMVG01000059">
    <property type="protein sequence ID" value="GHE15163.1"/>
    <property type="molecule type" value="Genomic_DNA"/>
</dbReference>